<dbReference type="EMBL" id="JBHFEH010000036">
    <property type="protein sequence ID" value="KAL2051303.1"/>
    <property type="molecule type" value="Genomic_DNA"/>
</dbReference>
<keyword evidence="2" id="KW-1185">Reference proteome</keyword>
<accession>A0ABR4B1N9</accession>
<dbReference type="Proteomes" id="UP001590951">
    <property type="component" value="Unassembled WGS sequence"/>
</dbReference>
<sequence length="99" mass="10976">MVLLEANENALGPALVLQNDRLFNDTSSASTNISKKLDIDSVNLNRYPDPRQLESKHLFWNFRNTGSKTLKPENSSFGAGSDEAVPSFVAFVFQAKTRS</sequence>
<gene>
    <name evidence="1" type="ORF">ABVK25_008355</name>
</gene>
<comment type="caution">
    <text evidence="1">The sequence shown here is derived from an EMBL/GenBank/DDBJ whole genome shotgun (WGS) entry which is preliminary data.</text>
</comment>
<protein>
    <submittedName>
        <fullName evidence="1">Uncharacterized protein</fullName>
    </submittedName>
</protein>
<name>A0ABR4B1N9_9LECA</name>
<proteinExistence type="predicted"/>
<reference evidence="1 2" key="1">
    <citation type="submission" date="2024-09" db="EMBL/GenBank/DDBJ databases">
        <title>Rethinking Asexuality: The Enigmatic Case of Functional Sexual Genes in Lepraria (Stereocaulaceae).</title>
        <authorList>
            <person name="Doellman M."/>
            <person name="Sun Y."/>
            <person name="Barcenas-Pena A."/>
            <person name="Lumbsch H.T."/>
            <person name="Grewe F."/>
        </authorList>
    </citation>
    <scope>NUCLEOTIDE SEQUENCE [LARGE SCALE GENOMIC DNA]</scope>
    <source>
        <strain evidence="1 2">Grewe 0041</strain>
    </source>
</reference>
<evidence type="ECO:0000313" key="2">
    <source>
        <dbReference type="Proteomes" id="UP001590951"/>
    </source>
</evidence>
<organism evidence="1 2">
    <name type="scientific">Lepraria finkii</name>
    <dbReference type="NCBI Taxonomy" id="1340010"/>
    <lineage>
        <taxon>Eukaryota</taxon>
        <taxon>Fungi</taxon>
        <taxon>Dikarya</taxon>
        <taxon>Ascomycota</taxon>
        <taxon>Pezizomycotina</taxon>
        <taxon>Lecanoromycetes</taxon>
        <taxon>OSLEUM clade</taxon>
        <taxon>Lecanoromycetidae</taxon>
        <taxon>Lecanorales</taxon>
        <taxon>Lecanorineae</taxon>
        <taxon>Stereocaulaceae</taxon>
        <taxon>Lepraria</taxon>
    </lineage>
</organism>
<evidence type="ECO:0000313" key="1">
    <source>
        <dbReference type="EMBL" id="KAL2051303.1"/>
    </source>
</evidence>